<evidence type="ECO:0000313" key="3">
    <source>
        <dbReference type="EMBL" id="KAL3308341.1"/>
    </source>
</evidence>
<comment type="caution">
    <text evidence="3">The sequence shown here is derived from an EMBL/GenBank/DDBJ whole genome shotgun (WGS) entry which is preliminary data.</text>
</comment>
<keyword evidence="2" id="KW-0472">Membrane</keyword>
<evidence type="ECO:0000256" key="1">
    <source>
        <dbReference type="SAM" id="MobiDB-lite"/>
    </source>
</evidence>
<keyword evidence="4" id="KW-1185">Reference proteome</keyword>
<dbReference type="EMBL" id="JBJKFK010005395">
    <property type="protein sequence ID" value="KAL3308341.1"/>
    <property type="molecule type" value="Genomic_DNA"/>
</dbReference>
<evidence type="ECO:0000313" key="4">
    <source>
        <dbReference type="Proteomes" id="UP001626550"/>
    </source>
</evidence>
<keyword evidence="2" id="KW-1133">Transmembrane helix</keyword>
<evidence type="ECO:0000256" key="2">
    <source>
        <dbReference type="SAM" id="Phobius"/>
    </source>
</evidence>
<feature type="region of interest" description="Disordered" evidence="1">
    <location>
        <begin position="75"/>
        <end position="95"/>
    </location>
</feature>
<keyword evidence="2" id="KW-0812">Transmembrane</keyword>
<feature type="non-terminal residue" evidence="3">
    <location>
        <position position="1"/>
    </location>
</feature>
<dbReference type="Proteomes" id="UP001626550">
    <property type="component" value="Unassembled WGS sequence"/>
</dbReference>
<protein>
    <submittedName>
        <fullName evidence="3">Uncharacterized protein</fullName>
    </submittedName>
</protein>
<gene>
    <name evidence="3" type="ORF">Ciccas_013129</name>
</gene>
<sequence>SIIQVQEPPQQASEPKEALTIWTQYRYLIVMGVFAGLALIGVHLILCIAWWPRRRRKRNIAPPISYQEVPANETMSSSLASSRSPQPAMANGNGNLVLPTQNNPVVIPPTQTFLPSAQYVLTQLHQNAIFRQQLAQQLQQQQLQPVYDTPRVHFSQ</sequence>
<reference evidence="3 4" key="1">
    <citation type="submission" date="2024-11" db="EMBL/GenBank/DDBJ databases">
        <title>Adaptive evolution of stress response genes in parasites aligns with host niche diversity.</title>
        <authorList>
            <person name="Hahn C."/>
            <person name="Resl P."/>
        </authorList>
    </citation>
    <scope>NUCLEOTIDE SEQUENCE [LARGE SCALE GENOMIC DNA]</scope>
    <source>
        <strain evidence="3">EGGRZ-B1_66</strain>
        <tissue evidence="3">Body</tissue>
    </source>
</reference>
<dbReference type="AlphaFoldDB" id="A0ABD2PLE1"/>
<proteinExistence type="predicted"/>
<name>A0ABD2PLE1_9PLAT</name>
<organism evidence="3 4">
    <name type="scientific">Cichlidogyrus casuarinus</name>
    <dbReference type="NCBI Taxonomy" id="1844966"/>
    <lineage>
        <taxon>Eukaryota</taxon>
        <taxon>Metazoa</taxon>
        <taxon>Spiralia</taxon>
        <taxon>Lophotrochozoa</taxon>
        <taxon>Platyhelminthes</taxon>
        <taxon>Monogenea</taxon>
        <taxon>Monopisthocotylea</taxon>
        <taxon>Dactylogyridea</taxon>
        <taxon>Ancyrocephalidae</taxon>
        <taxon>Cichlidogyrus</taxon>
    </lineage>
</organism>
<feature type="transmembrane region" description="Helical" evidence="2">
    <location>
        <begin position="27"/>
        <end position="51"/>
    </location>
</feature>
<accession>A0ABD2PLE1</accession>